<evidence type="ECO:0000256" key="8">
    <source>
        <dbReference type="PROSITE-ProRule" id="PRU00460"/>
    </source>
</evidence>
<dbReference type="InterPro" id="IPR002049">
    <property type="entry name" value="LE_dom"/>
</dbReference>
<keyword evidence="5 8" id="KW-1015">Disulfide bond</keyword>
<evidence type="ECO:0000256" key="2">
    <source>
        <dbReference type="ARBA" id="ARBA00022525"/>
    </source>
</evidence>
<accession>S4RGH4</accession>
<evidence type="ECO:0000259" key="10">
    <source>
        <dbReference type="PROSITE" id="PS50027"/>
    </source>
</evidence>
<dbReference type="GO" id="GO:0009887">
    <property type="term" value="P:animal organ morphogenesis"/>
    <property type="evidence" value="ECO:0007669"/>
    <property type="project" value="TreeGrafter"/>
</dbReference>
<feature type="region of interest" description="Disordered" evidence="9">
    <location>
        <begin position="458"/>
        <end position="486"/>
    </location>
</feature>
<reference evidence="11" key="2">
    <citation type="submission" date="2025-09" db="UniProtKB">
        <authorList>
            <consortium name="Ensembl"/>
        </authorList>
    </citation>
    <scope>IDENTIFICATION</scope>
</reference>
<evidence type="ECO:0000313" key="11">
    <source>
        <dbReference type="Ensembl" id="ENSPMAP00000004306.1"/>
    </source>
</evidence>
<dbReference type="HOGENOM" id="CLU_435878_0_0_1"/>
<dbReference type="Gene3D" id="2.10.25.10">
    <property type="entry name" value="Laminin"/>
    <property type="match status" value="2"/>
</dbReference>
<dbReference type="PANTHER" id="PTHR10574:SF406">
    <property type="entry name" value="LAMININ SUBUNIT ALPHA 5"/>
    <property type="match status" value="1"/>
</dbReference>
<dbReference type="InterPro" id="IPR050440">
    <property type="entry name" value="Laminin/Netrin_ECM"/>
</dbReference>
<dbReference type="OMA" id="FCEASAH"/>
<dbReference type="FunFam" id="2.10.25.10:FF:000011">
    <property type="entry name" value="Cadherin EGF LAG seven-pass G-type receptor"/>
    <property type="match status" value="1"/>
</dbReference>
<organism evidence="11">
    <name type="scientific">Petromyzon marinus</name>
    <name type="common">Sea lamprey</name>
    <dbReference type="NCBI Taxonomy" id="7757"/>
    <lineage>
        <taxon>Eukaryota</taxon>
        <taxon>Metazoa</taxon>
        <taxon>Chordata</taxon>
        <taxon>Craniata</taxon>
        <taxon>Vertebrata</taxon>
        <taxon>Cyclostomata</taxon>
        <taxon>Hyperoartia</taxon>
        <taxon>Petromyzontiformes</taxon>
        <taxon>Petromyzontidae</taxon>
        <taxon>Petromyzon</taxon>
    </lineage>
</organism>
<name>S4RGH4_PETMA</name>
<keyword evidence="2" id="KW-0964">Secreted</keyword>
<protein>
    <recommendedName>
        <fullName evidence="10">Laminin EGF-like domain-containing protein</fullName>
    </recommendedName>
</protein>
<evidence type="ECO:0000256" key="3">
    <source>
        <dbReference type="ARBA" id="ARBA00022729"/>
    </source>
</evidence>
<evidence type="ECO:0000256" key="9">
    <source>
        <dbReference type="SAM" id="MobiDB-lite"/>
    </source>
</evidence>
<dbReference type="GeneTree" id="ENSGT00940000156537"/>
<keyword evidence="7 8" id="KW-0424">Laminin EGF-like domain</keyword>
<dbReference type="CDD" id="cd00055">
    <property type="entry name" value="EGF_Lam"/>
    <property type="match status" value="2"/>
</dbReference>
<dbReference type="PRINTS" id="PR00011">
    <property type="entry name" value="EGFLAMININ"/>
</dbReference>
<evidence type="ECO:0000256" key="4">
    <source>
        <dbReference type="ARBA" id="ARBA00022737"/>
    </source>
</evidence>
<dbReference type="SMART" id="SM00180">
    <property type="entry name" value="EGF_Lam"/>
    <property type="match status" value="2"/>
</dbReference>
<dbReference type="AlphaFoldDB" id="S4RGH4"/>
<evidence type="ECO:0000256" key="5">
    <source>
        <dbReference type="ARBA" id="ARBA00023157"/>
    </source>
</evidence>
<comment type="caution">
    <text evidence="8">Lacks conserved residue(s) required for the propagation of feature annotation.</text>
</comment>
<dbReference type="PROSITE" id="PS50027">
    <property type="entry name" value="EGF_LAM_2"/>
    <property type="match status" value="1"/>
</dbReference>
<dbReference type="FunFam" id="2.10.25.10:FF:000090">
    <property type="entry name" value="laminin subunit alpha"/>
    <property type="match status" value="1"/>
</dbReference>
<comment type="subcellular location">
    <subcellularLocation>
        <location evidence="1">Secreted</location>
    </subcellularLocation>
</comment>
<dbReference type="STRING" id="7757.ENSPMAP00000004306"/>
<keyword evidence="6" id="KW-0325">Glycoprotein</keyword>
<dbReference type="SUPFAM" id="SSF57196">
    <property type="entry name" value="EGF/Laminin"/>
    <property type="match status" value="2"/>
</dbReference>
<dbReference type="Pfam" id="PF00053">
    <property type="entry name" value="EGF_laminin"/>
    <property type="match status" value="2"/>
</dbReference>
<feature type="disulfide bond" evidence="8">
    <location>
        <begin position="24"/>
        <end position="33"/>
    </location>
</feature>
<keyword evidence="4" id="KW-0677">Repeat</keyword>
<evidence type="ECO:0000256" key="6">
    <source>
        <dbReference type="ARBA" id="ARBA00023180"/>
    </source>
</evidence>
<dbReference type="PANTHER" id="PTHR10574">
    <property type="entry name" value="NETRIN/LAMININ-RELATED"/>
    <property type="match status" value="1"/>
</dbReference>
<dbReference type="GO" id="GO:0009888">
    <property type="term" value="P:tissue development"/>
    <property type="evidence" value="ECO:0007669"/>
    <property type="project" value="TreeGrafter"/>
</dbReference>
<sequence>CQCDREGALSGLAECTQETGQCPCKPHADSRTCGQCQDGFFALKASSYLGCQACGCDMGGSLGSGCDAGTGACRCKKGVSGRSCSSPRQGYYFPGLERLRVELEDGRTPAGDPPRFGFDGAEFANFSGRGYVKMSPLQEVVQVDVELGPSTLDLYVVALSYVSTLDVPVMGRVTVTPRGPQGASARSAVQQEKAVVFAAGMGPGRSITEAIVLRPGSWTLIFEPHNPLKDHSLLLPSAGALAESPVLRQAASDPCSVSPTAAQRAQLCCLRLTLHVAPTAAFNGDPPLCLSKAAIAAPLKVLNAPPPLQQSLYLAVRAPVAGRYSLLLEYASEAESESVQEARVSVRDAGGVQQSLRASVQILPCNYSFLCRAVALDPSGGVASYDLPEQAELHLTGSGLNFLLHKVYLIPVHRFSAALLEPRVHCVSRHGTYSPTGHECLASEFLFPAGSVRLAPTHDSAEKPGVGASGTAAFGPRPQPRNPKTLAEGSSAELALLEGEENQVRMIVRVEKSGRHVFLLHYFQPGQPSVHTKVALKASTWSWHGSFNATFCPHAYGCRGVVAFESQLGVDLREGQEVSITLTNPSGEALWLAYVLAVPEHLFTPSVLREEPVDRSRDFVTVCGAHGF</sequence>
<proteinExistence type="predicted"/>
<keyword evidence="3" id="KW-0732">Signal</keyword>
<reference evidence="11" key="1">
    <citation type="submission" date="2025-08" db="UniProtKB">
        <authorList>
            <consortium name="Ensembl"/>
        </authorList>
    </citation>
    <scope>IDENTIFICATION</scope>
</reference>
<dbReference type="Ensembl" id="ENSPMAT00000004323.1">
    <property type="protein sequence ID" value="ENSPMAP00000004306.1"/>
    <property type="gene ID" value="ENSPMAG00000003951.1"/>
</dbReference>
<dbReference type="GO" id="GO:0005576">
    <property type="term" value="C:extracellular region"/>
    <property type="evidence" value="ECO:0007669"/>
    <property type="project" value="UniProtKB-SubCell"/>
</dbReference>
<evidence type="ECO:0000256" key="7">
    <source>
        <dbReference type="ARBA" id="ARBA00023292"/>
    </source>
</evidence>
<feature type="domain" description="Laminin EGF-like" evidence="10">
    <location>
        <begin position="1"/>
        <end position="53"/>
    </location>
</feature>
<evidence type="ECO:0000256" key="1">
    <source>
        <dbReference type="ARBA" id="ARBA00004613"/>
    </source>
</evidence>